<evidence type="ECO:0000313" key="3">
    <source>
        <dbReference type="Proteomes" id="UP001236369"/>
    </source>
</evidence>
<dbReference type="EMBL" id="JAUSVV010000003">
    <property type="protein sequence ID" value="MDQ0442277.1"/>
    <property type="molecule type" value="Genomic_DNA"/>
</dbReference>
<feature type="transmembrane region" description="Helical" evidence="1">
    <location>
        <begin position="33"/>
        <end position="54"/>
    </location>
</feature>
<protein>
    <submittedName>
        <fullName evidence="2">O-antigen/teichoic acid export membrane protein</fullName>
    </submittedName>
</protein>
<dbReference type="Proteomes" id="UP001236369">
    <property type="component" value="Unassembled WGS sequence"/>
</dbReference>
<keyword evidence="3" id="KW-1185">Reference proteome</keyword>
<evidence type="ECO:0000313" key="2">
    <source>
        <dbReference type="EMBL" id="MDQ0442277.1"/>
    </source>
</evidence>
<sequence>MLSIRSCHLAAAITAEKAKSPQNGTRRVARRMWNFLLGVASGALIAGILTITAARQPEFQTRMGLVPAALPLTPASARAVEPQCRQDPATTSSAAKVQDMLFNKQRFWSVAP</sequence>
<accession>A0ABU0HIY1</accession>
<comment type="caution">
    <text evidence="2">The sequence shown here is derived from an EMBL/GenBank/DDBJ whole genome shotgun (WGS) entry which is preliminary data.</text>
</comment>
<organism evidence="2 3">
    <name type="scientific">Methylobacterium persicinum</name>
    <dbReference type="NCBI Taxonomy" id="374426"/>
    <lineage>
        <taxon>Bacteria</taxon>
        <taxon>Pseudomonadati</taxon>
        <taxon>Pseudomonadota</taxon>
        <taxon>Alphaproteobacteria</taxon>
        <taxon>Hyphomicrobiales</taxon>
        <taxon>Methylobacteriaceae</taxon>
        <taxon>Methylobacterium</taxon>
    </lineage>
</organism>
<name>A0ABU0HIY1_9HYPH</name>
<gene>
    <name evidence="2" type="ORF">QO016_001771</name>
</gene>
<evidence type="ECO:0000256" key="1">
    <source>
        <dbReference type="SAM" id="Phobius"/>
    </source>
</evidence>
<keyword evidence="1" id="KW-0812">Transmembrane</keyword>
<keyword evidence="1" id="KW-1133">Transmembrane helix</keyword>
<keyword evidence="1" id="KW-0472">Membrane</keyword>
<proteinExistence type="predicted"/>
<reference evidence="2 3" key="1">
    <citation type="submission" date="2023-07" db="EMBL/GenBank/DDBJ databases">
        <title>Genomic Encyclopedia of Type Strains, Phase IV (KMG-IV): sequencing the most valuable type-strain genomes for metagenomic binning, comparative biology and taxonomic classification.</title>
        <authorList>
            <person name="Goeker M."/>
        </authorList>
    </citation>
    <scope>NUCLEOTIDE SEQUENCE [LARGE SCALE GENOMIC DNA]</scope>
    <source>
        <strain evidence="2 3">DSM 19562</strain>
    </source>
</reference>